<reference evidence="2 3" key="1">
    <citation type="submission" date="2017-08" db="EMBL/GenBank/DDBJ databases">
        <authorList>
            <person name="de Groot N.N."/>
        </authorList>
    </citation>
    <scope>NUCLEOTIDE SEQUENCE [LARGE SCALE GENOMIC DNA]</scope>
    <source>
        <strain evidence="2 3">USBA 352</strain>
    </source>
</reference>
<evidence type="ECO:0000313" key="3">
    <source>
        <dbReference type="Proteomes" id="UP000219331"/>
    </source>
</evidence>
<evidence type="ECO:0000313" key="2">
    <source>
        <dbReference type="EMBL" id="SOC00261.1"/>
    </source>
</evidence>
<feature type="transmembrane region" description="Helical" evidence="1">
    <location>
        <begin position="29"/>
        <end position="52"/>
    </location>
</feature>
<proteinExistence type="predicted"/>
<dbReference type="Proteomes" id="UP000219331">
    <property type="component" value="Unassembled WGS sequence"/>
</dbReference>
<sequence>MPDIAPLLEFLARSQLARTMAGSADLREAAAATHLFGTLMLVGAVLPLNLRLIGFWRSAPLADLARVLGHTAFVGLLLALASGIALMSTRPMAIAGDPAFQAKAVLLAALAVNALLLRLVPAWRLLDQVDSRGTISRFRLAGVLSLVLWGGVLALMRWPGLI</sequence>
<dbReference type="STRING" id="538381.GCA_001696535_04361"/>
<evidence type="ECO:0008006" key="4">
    <source>
        <dbReference type="Google" id="ProtNLM"/>
    </source>
</evidence>
<feature type="transmembrane region" description="Helical" evidence="1">
    <location>
        <begin position="105"/>
        <end position="126"/>
    </location>
</feature>
<feature type="transmembrane region" description="Helical" evidence="1">
    <location>
        <begin position="138"/>
        <end position="158"/>
    </location>
</feature>
<dbReference type="AlphaFoldDB" id="A0A285S0X0"/>
<feature type="transmembrane region" description="Helical" evidence="1">
    <location>
        <begin position="64"/>
        <end position="85"/>
    </location>
</feature>
<protein>
    <recommendedName>
        <fullName evidence="4">DUF2214 domain-containing protein</fullName>
    </recommendedName>
</protein>
<dbReference type="OrthoDB" id="118399at2"/>
<keyword evidence="1" id="KW-0812">Transmembrane</keyword>
<evidence type="ECO:0000256" key="1">
    <source>
        <dbReference type="SAM" id="Phobius"/>
    </source>
</evidence>
<gene>
    <name evidence="2" type="ORF">SAMN05421512_103250</name>
</gene>
<keyword evidence="1" id="KW-0472">Membrane</keyword>
<keyword evidence="1" id="KW-1133">Transmembrane helix</keyword>
<organism evidence="2 3">
    <name type="scientific">Stappia indica</name>
    <dbReference type="NCBI Taxonomy" id="538381"/>
    <lineage>
        <taxon>Bacteria</taxon>
        <taxon>Pseudomonadati</taxon>
        <taxon>Pseudomonadota</taxon>
        <taxon>Alphaproteobacteria</taxon>
        <taxon>Hyphomicrobiales</taxon>
        <taxon>Stappiaceae</taxon>
        <taxon>Stappia</taxon>
    </lineage>
</organism>
<name>A0A285S0X0_9HYPH</name>
<dbReference type="EMBL" id="OBML01000003">
    <property type="protein sequence ID" value="SOC00261.1"/>
    <property type="molecule type" value="Genomic_DNA"/>
</dbReference>
<accession>A0A285S0X0</accession>
<keyword evidence="3" id="KW-1185">Reference proteome</keyword>
<dbReference type="RefSeq" id="WP_097174346.1">
    <property type="nucleotide sequence ID" value="NZ_OBML01000003.1"/>
</dbReference>